<evidence type="ECO:0000256" key="4">
    <source>
        <dbReference type="ARBA" id="ARBA00022989"/>
    </source>
</evidence>
<dbReference type="PANTHER" id="PTHR21236:SF1">
    <property type="entry name" value="PROTEIN YIPF6"/>
    <property type="match status" value="1"/>
</dbReference>
<dbReference type="PANTHER" id="PTHR21236">
    <property type="entry name" value="GOLGI MEMBRANE PROTEIN YIP1"/>
    <property type="match status" value="1"/>
</dbReference>
<feature type="transmembrane region" description="Helical" evidence="6">
    <location>
        <begin position="193"/>
        <end position="213"/>
    </location>
</feature>
<dbReference type="EMBL" id="MTSL01000149">
    <property type="protein sequence ID" value="PJF18036.1"/>
    <property type="molecule type" value="Genomic_DNA"/>
</dbReference>
<gene>
    <name evidence="7" type="ORF">PSACC_02174</name>
</gene>
<keyword evidence="8" id="KW-1185">Reference proteome</keyword>
<keyword evidence="3 6" id="KW-0812">Transmembrane</keyword>
<evidence type="ECO:0000256" key="1">
    <source>
        <dbReference type="ARBA" id="ARBA00004141"/>
    </source>
</evidence>
<evidence type="ECO:0000313" key="7">
    <source>
        <dbReference type="EMBL" id="PJF18036.1"/>
    </source>
</evidence>
<accession>A0A2H9TJX4</accession>
<proteinExistence type="inferred from homology"/>
<dbReference type="Proteomes" id="UP000240830">
    <property type="component" value="Unassembled WGS sequence"/>
</dbReference>
<evidence type="ECO:0000256" key="3">
    <source>
        <dbReference type="ARBA" id="ARBA00022692"/>
    </source>
</evidence>
<keyword evidence="4 6" id="KW-1133">Transmembrane helix</keyword>
<feature type="transmembrane region" description="Helical" evidence="6">
    <location>
        <begin position="133"/>
        <end position="154"/>
    </location>
</feature>
<dbReference type="GO" id="GO:0006888">
    <property type="term" value="P:endoplasmic reticulum to Golgi vesicle-mediated transport"/>
    <property type="evidence" value="ECO:0007669"/>
    <property type="project" value="InterPro"/>
</dbReference>
<reference evidence="7 8" key="1">
    <citation type="submission" date="2016-10" db="EMBL/GenBank/DDBJ databases">
        <title>The genome of Paramicrosporidium saccamoebae is the missing link in understanding Cryptomycota and Microsporidia evolution.</title>
        <authorList>
            <person name="Quandt C.A."/>
            <person name="Beaudet D."/>
            <person name="Corsaro D."/>
            <person name="Michel R."/>
            <person name="Corradi N."/>
            <person name="James T."/>
        </authorList>
    </citation>
    <scope>NUCLEOTIDE SEQUENCE [LARGE SCALE GENOMIC DNA]</scope>
    <source>
        <strain evidence="7 8">KSL3</strain>
    </source>
</reference>
<dbReference type="InterPro" id="IPR045231">
    <property type="entry name" value="Yip1/4-like"/>
</dbReference>
<sequence length="214" mass="22805">MSGASYAVLDEPTPAVEKGAASDPLYHALLGGNIGSALGTAKEDMTRNTLDEPVSETLVSDRAWMIMSLDEPEISLREWDLWGPLLNSLLLAMCLGLGSSVTVPAFTLTITLIWAGAALVIMNARLLGYRVAFLPGVSFLGYCVTPLTGSVVLLSMAPFWGLRVLLAAVGAGWAITAGMRLMALDPALEDRRLLAAAPLCLYYILLAWLIVIVL</sequence>
<keyword evidence="5 6" id="KW-0472">Membrane</keyword>
<dbReference type="AlphaFoldDB" id="A0A2H9TJX4"/>
<dbReference type="GO" id="GO:0005802">
    <property type="term" value="C:trans-Golgi network"/>
    <property type="evidence" value="ECO:0007669"/>
    <property type="project" value="TreeGrafter"/>
</dbReference>
<feature type="transmembrane region" description="Helical" evidence="6">
    <location>
        <begin position="160"/>
        <end position="181"/>
    </location>
</feature>
<dbReference type="GO" id="GO:0016020">
    <property type="term" value="C:membrane"/>
    <property type="evidence" value="ECO:0007669"/>
    <property type="project" value="UniProtKB-SubCell"/>
</dbReference>
<dbReference type="STRING" id="1246581.A0A2H9TJX4"/>
<evidence type="ECO:0000256" key="6">
    <source>
        <dbReference type="SAM" id="Phobius"/>
    </source>
</evidence>
<feature type="transmembrane region" description="Helical" evidence="6">
    <location>
        <begin position="89"/>
        <end position="121"/>
    </location>
</feature>
<evidence type="ECO:0000313" key="8">
    <source>
        <dbReference type="Proteomes" id="UP000240830"/>
    </source>
</evidence>
<evidence type="ECO:0000256" key="5">
    <source>
        <dbReference type="ARBA" id="ARBA00023136"/>
    </source>
</evidence>
<dbReference type="OrthoDB" id="411251at2759"/>
<comment type="caution">
    <text evidence="7">The sequence shown here is derived from an EMBL/GenBank/DDBJ whole genome shotgun (WGS) entry which is preliminary data.</text>
</comment>
<name>A0A2H9TJX4_9FUNG</name>
<comment type="similarity">
    <text evidence="2">Belongs to the YIP1 family.</text>
</comment>
<protein>
    <submittedName>
        <fullName evidence="7">Protein YIP</fullName>
    </submittedName>
</protein>
<organism evidence="7 8">
    <name type="scientific">Paramicrosporidium saccamoebae</name>
    <dbReference type="NCBI Taxonomy" id="1246581"/>
    <lineage>
        <taxon>Eukaryota</taxon>
        <taxon>Fungi</taxon>
        <taxon>Fungi incertae sedis</taxon>
        <taxon>Cryptomycota</taxon>
        <taxon>Cryptomycota incertae sedis</taxon>
        <taxon>Paramicrosporidium</taxon>
    </lineage>
</organism>
<comment type="subcellular location">
    <subcellularLocation>
        <location evidence="1">Membrane</location>
        <topology evidence="1">Multi-pass membrane protein</topology>
    </subcellularLocation>
</comment>
<evidence type="ECO:0000256" key="2">
    <source>
        <dbReference type="ARBA" id="ARBA00010596"/>
    </source>
</evidence>